<reference evidence="2 3" key="1">
    <citation type="submission" date="2015-10" db="EMBL/GenBank/DDBJ databases">
        <title>Draft genome sequence of Salegentibacter salinarum KCTC 12975.</title>
        <authorList>
            <person name="Lin W."/>
            <person name="Zheng Q."/>
        </authorList>
    </citation>
    <scope>NUCLEOTIDE SEQUENCE [LARGE SCALE GENOMIC DNA]</scope>
    <source>
        <strain evidence="2 3">KCTC 12975</strain>
    </source>
</reference>
<keyword evidence="1" id="KW-0812">Transmembrane</keyword>
<sequence length="222" mass="25842">MEKHQFYIKSEKEQTREILKFSGLAFLVLLVFVLLGLMLEWYLLPIFVAPLILSVLAPFIDTPQGKKQGKLIYHSPLFITEREKNGKIIIHGGTLFDYYYLIDRNWKAKQRIRYILRQYILGLVKLTESYNENEAAEITLEGTSYILNERTAQKLGFTKKRTDILQQIILTYNYLQILLANSLAKNKLSFPAVGKVNTYTASLSTIKRNKNYLKKLAEKLRD</sequence>
<protein>
    <submittedName>
        <fullName evidence="2">Uncharacterized protein</fullName>
    </submittedName>
</protein>
<accession>A0A2N0U3C3</accession>
<gene>
    <name evidence="2" type="ORF">APR41_00480</name>
</gene>
<keyword evidence="3" id="KW-1185">Reference proteome</keyword>
<evidence type="ECO:0000256" key="1">
    <source>
        <dbReference type="SAM" id="Phobius"/>
    </source>
</evidence>
<evidence type="ECO:0000313" key="2">
    <source>
        <dbReference type="EMBL" id="PKD21497.1"/>
    </source>
</evidence>
<name>A0A2N0U3C3_9FLAO</name>
<comment type="caution">
    <text evidence="2">The sequence shown here is derived from an EMBL/GenBank/DDBJ whole genome shotgun (WGS) entry which is preliminary data.</text>
</comment>
<keyword evidence="1" id="KW-1133">Transmembrane helix</keyword>
<proteinExistence type="predicted"/>
<feature type="transmembrane region" description="Helical" evidence="1">
    <location>
        <begin position="18"/>
        <end position="35"/>
    </location>
</feature>
<keyword evidence="1" id="KW-0472">Membrane</keyword>
<dbReference type="Proteomes" id="UP000232673">
    <property type="component" value="Unassembled WGS sequence"/>
</dbReference>
<evidence type="ECO:0000313" key="3">
    <source>
        <dbReference type="Proteomes" id="UP000232673"/>
    </source>
</evidence>
<organism evidence="2 3">
    <name type="scientific">Salegentibacter salinarum</name>
    <dbReference type="NCBI Taxonomy" id="447422"/>
    <lineage>
        <taxon>Bacteria</taxon>
        <taxon>Pseudomonadati</taxon>
        <taxon>Bacteroidota</taxon>
        <taxon>Flavobacteriia</taxon>
        <taxon>Flavobacteriales</taxon>
        <taxon>Flavobacteriaceae</taxon>
        <taxon>Salegentibacter</taxon>
    </lineage>
</organism>
<dbReference type="AlphaFoldDB" id="A0A2N0U3C3"/>
<dbReference type="EMBL" id="LKTS01000001">
    <property type="protein sequence ID" value="PKD21497.1"/>
    <property type="molecule type" value="Genomic_DNA"/>
</dbReference>